<organism evidence="5 6">
    <name type="scientific">Undibacterium terreum</name>
    <dbReference type="NCBI Taxonomy" id="1224302"/>
    <lineage>
        <taxon>Bacteria</taxon>
        <taxon>Pseudomonadati</taxon>
        <taxon>Pseudomonadota</taxon>
        <taxon>Betaproteobacteria</taxon>
        <taxon>Burkholderiales</taxon>
        <taxon>Oxalobacteraceae</taxon>
        <taxon>Undibacterium</taxon>
    </lineage>
</organism>
<dbReference type="SUPFAM" id="SSF53474">
    <property type="entry name" value="alpha/beta-Hydrolases"/>
    <property type="match status" value="1"/>
</dbReference>
<evidence type="ECO:0000313" key="5">
    <source>
        <dbReference type="EMBL" id="GGC81125.1"/>
    </source>
</evidence>
<keyword evidence="6" id="KW-1185">Reference proteome</keyword>
<dbReference type="Gene3D" id="3.40.50.1820">
    <property type="entry name" value="alpha/beta hydrolase"/>
    <property type="match status" value="1"/>
</dbReference>
<dbReference type="GO" id="GO:0008233">
    <property type="term" value="F:peptidase activity"/>
    <property type="evidence" value="ECO:0007669"/>
    <property type="project" value="InterPro"/>
</dbReference>
<evidence type="ECO:0000313" key="6">
    <source>
        <dbReference type="Proteomes" id="UP000637423"/>
    </source>
</evidence>
<dbReference type="InterPro" id="IPR002410">
    <property type="entry name" value="Peptidase_S33"/>
</dbReference>
<evidence type="ECO:0000256" key="2">
    <source>
        <dbReference type="ARBA" id="ARBA00022729"/>
    </source>
</evidence>
<dbReference type="InterPro" id="IPR000073">
    <property type="entry name" value="AB_hydrolase_1"/>
</dbReference>
<sequence>MPHPLQWGKQETDLFAKIFSGLVLSVAATLPGLALAEGAVTKACRVPDFPQEVQCGKVQRPLDPAHPEGRKIDINYVVVPSQDRNKLPDAIFLLAGGPGQSAISVAGWGQFAFSRLNRRRDLVFVDQRGTGRSAPLNCTELENNADMFDAEQAFQSSQKCLSRLQALPYGDLKQFTTTIAMQDLDAVRQAQGYAKINLVGVSYGTRAGLEYLRQFPQSVRRVILDGVVPPDARLPSSDAQLALDAVFADCVKDARCNAAYPRLAERWSKLLAGLPRQVTLQHPRLGSEMQILMTRDLVVSMVHKSLYAPMNVSGLPYALTQAEQGKYAPLVALSGATNLPGQGSIAYGMHFSVWCAEEYARLPDVPAADDFSRVMDGMYKKICEKWPRGNVPAEFYTLPKSPVPVLLLSGGIDPVTPTPRGAHVAEALGPLAIHLSVNNAGHGLMSQGGCLRELAYRYLNAKDDQEANKVDTSCVRQIPRPMAWQLPLPMTAASAGATGNGGKP</sequence>
<evidence type="ECO:0000256" key="3">
    <source>
        <dbReference type="ARBA" id="ARBA00022801"/>
    </source>
</evidence>
<name>A0A916UR67_9BURK</name>
<protein>
    <submittedName>
        <fullName evidence="5">Alpha/beta hydrolase</fullName>
    </submittedName>
</protein>
<gene>
    <name evidence="5" type="ORF">GCM10011396_30440</name>
</gene>
<comment type="similarity">
    <text evidence="1">Belongs to the peptidase S33 family.</text>
</comment>
<proteinExistence type="inferred from homology"/>
<dbReference type="PRINTS" id="PR00793">
    <property type="entry name" value="PROAMNOPTASE"/>
</dbReference>
<dbReference type="Proteomes" id="UP000637423">
    <property type="component" value="Unassembled WGS sequence"/>
</dbReference>
<accession>A0A916UR67</accession>
<dbReference type="Pfam" id="PF00561">
    <property type="entry name" value="Abhydrolase_1"/>
    <property type="match status" value="1"/>
</dbReference>
<evidence type="ECO:0000259" key="4">
    <source>
        <dbReference type="Pfam" id="PF00561"/>
    </source>
</evidence>
<evidence type="ECO:0000256" key="1">
    <source>
        <dbReference type="ARBA" id="ARBA00010088"/>
    </source>
</evidence>
<dbReference type="PANTHER" id="PTHR43248:SF29">
    <property type="entry name" value="TRIPEPTIDYL AMINOPEPTIDASE"/>
    <property type="match status" value="1"/>
</dbReference>
<dbReference type="InterPro" id="IPR029058">
    <property type="entry name" value="AB_hydrolase_fold"/>
</dbReference>
<reference evidence="5" key="2">
    <citation type="submission" date="2020-09" db="EMBL/GenBank/DDBJ databases">
        <authorList>
            <person name="Sun Q."/>
            <person name="Zhou Y."/>
        </authorList>
    </citation>
    <scope>NUCLEOTIDE SEQUENCE</scope>
    <source>
        <strain evidence="5">CGMCC 1.10998</strain>
    </source>
</reference>
<comment type="caution">
    <text evidence="5">The sequence shown here is derived from an EMBL/GenBank/DDBJ whole genome shotgun (WGS) entry which is preliminary data.</text>
</comment>
<feature type="domain" description="AB hydrolase-1" evidence="4">
    <location>
        <begin position="90"/>
        <end position="443"/>
    </location>
</feature>
<dbReference type="InterPro" id="IPR051601">
    <property type="entry name" value="Serine_prot/Carboxylest_S33"/>
</dbReference>
<reference evidence="5" key="1">
    <citation type="journal article" date="2014" name="Int. J. Syst. Evol. Microbiol.">
        <title>Complete genome sequence of Corynebacterium casei LMG S-19264T (=DSM 44701T), isolated from a smear-ripened cheese.</title>
        <authorList>
            <consortium name="US DOE Joint Genome Institute (JGI-PGF)"/>
            <person name="Walter F."/>
            <person name="Albersmeier A."/>
            <person name="Kalinowski J."/>
            <person name="Ruckert C."/>
        </authorList>
    </citation>
    <scope>NUCLEOTIDE SEQUENCE</scope>
    <source>
        <strain evidence="5">CGMCC 1.10998</strain>
    </source>
</reference>
<dbReference type="EMBL" id="BMED01000003">
    <property type="protein sequence ID" value="GGC81125.1"/>
    <property type="molecule type" value="Genomic_DNA"/>
</dbReference>
<dbReference type="RefSeq" id="WP_188566958.1">
    <property type="nucleotide sequence ID" value="NZ_BMED01000003.1"/>
</dbReference>
<dbReference type="PANTHER" id="PTHR43248">
    <property type="entry name" value="2-SUCCINYL-6-HYDROXY-2,4-CYCLOHEXADIENE-1-CARBOXYLATE SYNTHASE"/>
    <property type="match status" value="1"/>
</dbReference>
<dbReference type="AlphaFoldDB" id="A0A916UR67"/>
<keyword evidence="2" id="KW-0732">Signal</keyword>
<keyword evidence="3 5" id="KW-0378">Hydrolase</keyword>
<dbReference type="GO" id="GO:0006508">
    <property type="term" value="P:proteolysis"/>
    <property type="evidence" value="ECO:0007669"/>
    <property type="project" value="InterPro"/>
</dbReference>